<dbReference type="EMBL" id="JAGPYQ010000001">
    <property type="protein sequence ID" value="MBQ0849442.1"/>
    <property type="molecule type" value="Genomic_DNA"/>
</dbReference>
<comment type="caution">
    <text evidence="1">The sequence shown here is derived from an EMBL/GenBank/DDBJ whole genome shotgun (WGS) entry which is preliminary data.</text>
</comment>
<dbReference type="Proteomes" id="UP000677413">
    <property type="component" value="Unassembled WGS sequence"/>
</dbReference>
<evidence type="ECO:0000313" key="1">
    <source>
        <dbReference type="EMBL" id="MBQ0849442.1"/>
    </source>
</evidence>
<dbReference type="RefSeq" id="WP_210883120.1">
    <property type="nucleotide sequence ID" value="NZ_JAGPYQ010000001.1"/>
</dbReference>
<gene>
    <name evidence="1" type="ORF">J8N05_14650</name>
</gene>
<proteinExistence type="predicted"/>
<evidence type="ECO:0000313" key="2">
    <source>
        <dbReference type="Proteomes" id="UP000677413"/>
    </source>
</evidence>
<protein>
    <submittedName>
        <fullName evidence="1">Uncharacterized protein</fullName>
    </submittedName>
</protein>
<sequence>MKGGLKSPESVRAVKEESGGVVDSIVGSILTCLCKIEPRNPAIFRSSACSVNTTEVFRHYPCGVAAIIDGTRSGGCWCCCHKACGDGRRNYTNDCRTVEADPVFHNFTSSVLVEFAIRENRDRIDFLVT</sequence>
<keyword evidence="2" id="KW-1185">Reference proteome</keyword>
<name>A0A940XXC0_9ACTN</name>
<accession>A0A940XXC0</accession>
<dbReference type="AlphaFoldDB" id="A0A940XXC0"/>
<reference evidence="1 2" key="1">
    <citation type="submission" date="2021-04" db="EMBL/GenBank/DDBJ databases">
        <authorList>
            <person name="Tang X."/>
            <person name="Zhou X."/>
            <person name="Chen X."/>
            <person name="Cernava T."/>
            <person name="Zhang C."/>
        </authorList>
    </citation>
    <scope>NUCLEOTIDE SEQUENCE [LARGE SCALE GENOMIC DNA]</scope>
    <source>
        <strain evidence="1 2">BH-SS-21</strain>
    </source>
</reference>
<organism evidence="1 2">
    <name type="scientific">Streptomyces liliiviolaceus</name>
    <dbReference type="NCBI Taxonomy" id="2823109"/>
    <lineage>
        <taxon>Bacteria</taxon>
        <taxon>Bacillati</taxon>
        <taxon>Actinomycetota</taxon>
        <taxon>Actinomycetes</taxon>
        <taxon>Kitasatosporales</taxon>
        <taxon>Streptomycetaceae</taxon>
        <taxon>Streptomyces</taxon>
    </lineage>
</organism>